<sequence length="353" mass="41049">MEISIVIVSYNATPFLDQCLQSCQKALAGRKGEILVIDNHSPEKVVESLRIFFPGVKFYPLQENLGFAKANNFGVEKAKGHYVLILNPDTIIPENLFDQIIPFYQKTKNIGALGVKLIDAHGRFHPESKRNLPTPFNALVKFFPNLNFAKKSSYYNVQLRADDVGKTTVLVGAFMFLSRSTYLEAKGFDERYFMYGEDIDLSYSIERLGYENYYKGDTVAIHYKGESTRKDAQYYRIFFQAMNLFIDKYYTNIFSKTFLKIGVWVKYRIAIFGMKKEVKKKIAAKIAVNELNFLPKNFQSQDLKNQGHYVFDTRLFSYQEIIMYLEKFSSSTLHFYIATDRYLIGENEIYLRE</sequence>
<dbReference type="Pfam" id="PF00535">
    <property type="entry name" value="Glycos_transf_2"/>
    <property type="match status" value="1"/>
</dbReference>
<protein>
    <submittedName>
        <fullName evidence="2">Glycosyl transferase family 2</fullName>
    </submittedName>
</protein>
<gene>
    <name evidence="2" type="ordered locus">Weevi_0540</name>
</gene>
<dbReference type="STRING" id="865938.Weevi_0540"/>
<dbReference type="RefSeq" id="WP_013597651.1">
    <property type="nucleotide sequence ID" value="NC_015144.1"/>
</dbReference>
<dbReference type="OrthoDB" id="9771846at2"/>
<evidence type="ECO:0000313" key="3">
    <source>
        <dbReference type="Proteomes" id="UP000008641"/>
    </source>
</evidence>
<evidence type="ECO:0000259" key="1">
    <source>
        <dbReference type="Pfam" id="PF00535"/>
    </source>
</evidence>
<feature type="domain" description="Glycosyltransferase 2-like" evidence="1">
    <location>
        <begin position="4"/>
        <end position="150"/>
    </location>
</feature>
<keyword evidence="3" id="KW-1185">Reference proteome</keyword>
<dbReference type="CDD" id="cd04186">
    <property type="entry name" value="GT_2_like_c"/>
    <property type="match status" value="1"/>
</dbReference>
<reference evidence="2 3" key="1">
    <citation type="journal article" date="2011" name="Stand. Genomic Sci.">
        <title>Complete genome sequence of Weeksella virosa type strain (9751).</title>
        <authorList>
            <person name="Lang E."/>
            <person name="Teshima H."/>
            <person name="Lucas S."/>
            <person name="Lapidus A."/>
            <person name="Hammon N."/>
            <person name="Deshpande S."/>
            <person name="Nolan M."/>
            <person name="Cheng J.F."/>
            <person name="Pitluck S."/>
            <person name="Liolios K."/>
            <person name="Pagani I."/>
            <person name="Mikhailova N."/>
            <person name="Ivanova N."/>
            <person name="Mavromatis K."/>
            <person name="Pati A."/>
            <person name="Tapia R."/>
            <person name="Han C."/>
            <person name="Goodwin L."/>
            <person name="Chen A."/>
            <person name="Palaniappan K."/>
            <person name="Land M."/>
            <person name="Hauser L."/>
            <person name="Chang Y.J."/>
            <person name="Jeffries C.D."/>
            <person name="Brambilla E.M."/>
            <person name="Kopitz M."/>
            <person name="Rohde M."/>
            <person name="Goker M."/>
            <person name="Tindall B.J."/>
            <person name="Detter J.C."/>
            <person name="Woyke T."/>
            <person name="Bristow J."/>
            <person name="Eisen J.A."/>
            <person name="Markowitz V."/>
            <person name="Hugenholtz P."/>
            <person name="Klenk H.P."/>
            <person name="Kyrpides N.C."/>
        </authorList>
    </citation>
    <scope>NUCLEOTIDE SEQUENCE [LARGE SCALE GENOMIC DNA]</scope>
    <source>
        <strain evidence="3">ATCC 43766 / DSM 16922 / JCM 21250 / NBRC 16016 / NCTC 11634 / CL345/78</strain>
    </source>
</reference>
<dbReference type="PANTHER" id="PTHR43179">
    <property type="entry name" value="RHAMNOSYLTRANSFERASE WBBL"/>
    <property type="match status" value="1"/>
</dbReference>
<proteinExistence type="predicted"/>
<reference evidence="3" key="2">
    <citation type="journal article" date="2011" name="Stand. Genomic Sci.">
        <title>Complete genome sequence of Weeksella virosa type strain (9751T).</title>
        <authorList>
            <person name="Lang E."/>
            <person name="Teshima H."/>
            <person name="Lucas S."/>
            <person name="Lapidus A."/>
            <person name="Hammon N."/>
            <person name="Deshpande S."/>
            <person name="Nolan M."/>
            <person name="Cheng J."/>
            <person name="Pitluck S."/>
            <person name="Liolios K."/>
            <person name="Pagani I."/>
            <person name="Mikhailova N."/>
            <person name="Ivanova N."/>
            <person name="Mavromatis K."/>
            <person name="Pati A."/>
            <person name="Tapia R."/>
            <person name="Han C."/>
            <person name="Goodwin L."/>
            <person name="Chen A."/>
            <person name="Palaniappan K."/>
            <person name="Land M."/>
            <person name="Hauser L."/>
            <person name="Chang Y."/>
            <person name="Jeffries C."/>
            <person name="Brambilla E."/>
            <person name="Kopitz M."/>
            <person name="Rohde M."/>
            <person name="Goker M."/>
            <person name="Tindall B."/>
            <person name="Detter J."/>
            <person name="Woyke T."/>
            <person name="Bristow J."/>
            <person name="Eisen J."/>
            <person name="Markowitz V."/>
            <person name="Hugenholtz P."/>
            <person name="Klenk H."/>
            <person name="Kyrpides N."/>
        </authorList>
    </citation>
    <scope>NUCLEOTIDE SEQUENCE [LARGE SCALE GENOMIC DNA]</scope>
    <source>
        <strain evidence="3">ATCC 43766 / DSM 16922 / JCM 21250 / NBRC 16016 / NCTC 11634 / CL345/78</strain>
    </source>
</reference>
<name>F0NZD0_WEEVC</name>
<dbReference type="Gene3D" id="3.90.550.10">
    <property type="entry name" value="Spore Coat Polysaccharide Biosynthesis Protein SpsA, Chain A"/>
    <property type="match status" value="1"/>
</dbReference>
<evidence type="ECO:0000313" key="2">
    <source>
        <dbReference type="EMBL" id="ADX67259.1"/>
    </source>
</evidence>
<dbReference type="EMBL" id="CP002455">
    <property type="protein sequence ID" value="ADX67259.1"/>
    <property type="molecule type" value="Genomic_DNA"/>
</dbReference>
<dbReference type="SUPFAM" id="SSF53448">
    <property type="entry name" value="Nucleotide-diphospho-sugar transferases"/>
    <property type="match status" value="1"/>
</dbReference>
<dbReference type="AlphaFoldDB" id="F0NZD0"/>
<dbReference type="InterPro" id="IPR029044">
    <property type="entry name" value="Nucleotide-diphossugar_trans"/>
</dbReference>
<organism evidence="2 3">
    <name type="scientific">Weeksella virosa (strain ATCC 43766 / DSM 16922 / JCM 21250 / CCUG 30538 / CDC 9751 / IAM 14551 / NBRC 16016 / NCTC 11634 / CL345/78)</name>
    <dbReference type="NCBI Taxonomy" id="865938"/>
    <lineage>
        <taxon>Bacteria</taxon>
        <taxon>Pseudomonadati</taxon>
        <taxon>Bacteroidota</taxon>
        <taxon>Flavobacteriia</taxon>
        <taxon>Flavobacteriales</taxon>
        <taxon>Weeksellaceae</taxon>
        <taxon>Weeksella</taxon>
    </lineage>
</organism>
<dbReference type="PANTHER" id="PTHR43179:SF7">
    <property type="entry name" value="RHAMNOSYLTRANSFERASE WBBL"/>
    <property type="match status" value="1"/>
</dbReference>
<dbReference type="GO" id="GO:0016740">
    <property type="term" value="F:transferase activity"/>
    <property type="evidence" value="ECO:0007669"/>
    <property type="project" value="UniProtKB-KW"/>
</dbReference>
<dbReference type="eggNOG" id="COG1216">
    <property type="taxonomic scope" value="Bacteria"/>
</dbReference>
<dbReference type="KEGG" id="wvi:Weevi_0540"/>
<dbReference type="InterPro" id="IPR001173">
    <property type="entry name" value="Glyco_trans_2-like"/>
</dbReference>
<dbReference type="Proteomes" id="UP000008641">
    <property type="component" value="Chromosome"/>
</dbReference>
<accession>F0NZD0</accession>
<dbReference type="HOGENOM" id="CLU_023845_0_1_10"/>
<keyword evidence="2" id="KW-0808">Transferase</keyword>